<dbReference type="AlphaFoldDB" id="A0AAX6FG99"/>
<keyword evidence="1" id="KW-0378">Hydrolase</keyword>
<feature type="region of interest" description="Disordered" evidence="2">
    <location>
        <begin position="71"/>
        <end position="120"/>
    </location>
</feature>
<dbReference type="GO" id="GO:0080031">
    <property type="term" value="F:methyl salicylate esterase activity"/>
    <property type="evidence" value="ECO:0007669"/>
    <property type="project" value="TreeGrafter"/>
</dbReference>
<proteinExistence type="predicted"/>
<dbReference type="EMBL" id="JANAVB010028820">
    <property type="protein sequence ID" value="KAJ6815417.1"/>
    <property type="molecule type" value="Genomic_DNA"/>
</dbReference>
<dbReference type="InterPro" id="IPR045889">
    <property type="entry name" value="MES/HNL"/>
</dbReference>
<reference evidence="4" key="1">
    <citation type="journal article" date="2023" name="GigaByte">
        <title>Genome assembly of the bearded iris, Iris pallida Lam.</title>
        <authorList>
            <person name="Bruccoleri R.E."/>
            <person name="Oakeley E.J."/>
            <person name="Faust A.M.E."/>
            <person name="Altorfer M."/>
            <person name="Dessus-Babus S."/>
            <person name="Burckhardt D."/>
            <person name="Oertli M."/>
            <person name="Naumann U."/>
            <person name="Petersen F."/>
            <person name="Wong J."/>
        </authorList>
    </citation>
    <scope>NUCLEOTIDE SEQUENCE</scope>
    <source>
        <strain evidence="4">GSM-AAB239-AS_SAM_17_03QT</strain>
    </source>
</reference>
<feature type="region of interest" description="Disordered" evidence="2">
    <location>
        <begin position="1"/>
        <end position="43"/>
    </location>
</feature>
<dbReference type="Gene3D" id="3.40.50.1820">
    <property type="entry name" value="alpha/beta hydrolase"/>
    <property type="match status" value="1"/>
</dbReference>
<dbReference type="GO" id="GO:0009694">
    <property type="term" value="P:jasmonic acid metabolic process"/>
    <property type="evidence" value="ECO:0007669"/>
    <property type="project" value="TreeGrafter"/>
</dbReference>
<dbReference type="InterPro" id="IPR000073">
    <property type="entry name" value="AB_hydrolase_1"/>
</dbReference>
<comment type="caution">
    <text evidence="4">The sequence shown here is derived from an EMBL/GenBank/DDBJ whole genome shotgun (WGS) entry which is preliminary data.</text>
</comment>
<dbReference type="Proteomes" id="UP001140949">
    <property type="component" value="Unassembled WGS sequence"/>
</dbReference>
<dbReference type="Pfam" id="PF12697">
    <property type="entry name" value="Abhydrolase_6"/>
    <property type="match status" value="1"/>
</dbReference>
<evidence type="ECO:0000256" key="1">
    <source>
        <dbReference type="ARBA" id="ARBA00022801"/>
    </source>
</evidence>
<keyword evidence="5" id="KW-1185">Reference proteome</keyword>
<dbReference type="GO" id="GO:0009696">
    <property type="term" value="P:salicylic acid metabolic process"/>
    <property type="evidence" value="ECO:0007669"/>
    <property type="project" value="TreeGrafter"/>
</dbReference>
<evidence type="ECO:0000313" key="5">
    <source>
        <dbReference type="Proteomes" id="UP001140949"/>
    </source>
</evidence>
<evidence type="ECO:0000256" key="2">
    <source>
        <dbReference type="SAM" id="MobiDB-lite"/>
    </source>
</evidence>
<dbReference type="PANTHER" id="PTHR10992">
    <property type="entry name" value="METHYLESTERASE FAMILY MEMBER"/>
    <property type="match status" value="1"/>
</dbReference>
<dbReference type="GO" id="GO:0080032">
    <property type="term" value="F:methyl jasmonate esterase activity"/>
    <property type="evidence" value="ECO:0007669"/>
    <property type="project" value="TreeGrafter"/>
</dbReference>
<reference evidence="4" key="2">
    <citation type="submission" date="2023-04" db="EMBL/GenBank/DDBJ databases">
        <authorList>
            <person name="Bruccoleri R.E."/>
            <person name="Oakeley E.J."/>
            <person name="Faust A.-M."/>
            <person name="Dessus-Babus S."/>
            <person name="Altorfer M."/>
            <person name="Burckhardt D."/>
            <person name="Oertli M."/>
            <person name="Naumann U."/>
            <person name="Petersen F."/>
            <person name="Wong J."/>
        </authorList>
    </citation>
    <scope>NUCLEOTIDE SEQUENCE</scope>
    <source>
        <strain evidence="4">GSM-AAB239-AS_SAM_17_03QT</strain>
        <tissue evidence="4">Leaf</tissue>
    </source>
</reference>
<dbReference type="InterPro" id="IPR029058">
    <property type="entry name" value="AB_hydrolase_fold"/>
</dbReference>
<evidence type="ECO:0000313" key="4">
    <source>
        <dbReference type="EMBL" id="KAJ6815417.1"/>
    </source>
</evidence>
<evidence type="ECO:0000259" key="3">
    <source>
        <dbReference type="Pfam" id="PF12697"/>
    </source>
</evidence>
<protein>
    <submittedName>
        <fullName evidence="4">Methylesterase 11, chloroplastic</fullName>
    </submittedName>
</protein>
<organism evidence="4 5">
    <name type="scientific">Iris pallida</name>
    <name type="common">Sweet iris</name>
    <dbReference type="NCBI Taxonomy" id="29817"/>
    <lineage>
        <taxon>Eukaryota</taxon>
        <taxon>Viridiplantae</taxon>
        <taxon>Streptophyta</taxon>
        <taxon>Embryophyta</taxon>
        <taxon>Tracheophyta</taxon>
        <taxon>Spermatophyta</taxon>
        <taxon>Magnoliopsida</taxon>
        <taxon>Liliopsida</taxon>
        <taxon>Asparagales</taxon>
        <taxon>Iridaceae</taxon>
        <taxon>Iridoideae</taxon>
        <taxon>Irideae</taxon>
        <taxon>Iris</taxon>
    </lineage>
</organism>
<sequence>MGGIASCFSEAASGKEHRRRKPLPPPPPNHRRHSFSGWNRSSRFRPSADVTAIHEQALAAAAAELVLQQRRNSSGGGGGVAPPFDRSASVRYTPAAGSGGKKQGLPRSSSSRARSPTDPVVQTHQLVNLQVNVEDMETLHFVLVHGGGFGAWCWYKTIALLEDSGFKVTAIDLTGSGIHSFDTNNIESLHQYVKPLTTLLENLGDVEKVILVGHDFGGTCISYAMEVFSTKVAKAVFVSAAMLTDGQSTLNMFCEHDDANNLMLPARVFLYAKGEDNSPTAIDLDKSLLKDLLFNQSPVKDIALASVSMRPIPFAPVLEKLSLTESNYGSVRRFYIETTEDNAIPLSLQQKMCSANPPEKVFRLKGSDHSPFFSKPQALHKLLVEIAKMPSTKVQEVAGDLDSLSSQ</sequence>
<dbReference type="FunFam" id="3.40.50.1820:FF:000025">
    <property type="entry name" value="putative methylesterase 11, chloroplastic"/>
    <property type="match status" value="1"/>
</dbReference>
<gene>
    <name evidence="4" type="ORF">M6B38_132945</name>
</gene>
<name>A0AAX6FG99_IRIPA</name>
<feature type="domain" description="AB hydrolase-1" evidence="3">
    <location>
        <begin position="141"/>
        <end position="379"/>
    </location>
</feature>
<accession>A0AAX6FG99</accession>
<dbReference type="GO" id="GO:0080030">
    <property type="term" value="F:methyl indole-3-acetate esterase activity"/>
    <property type="evidence" value="ECO:0007669"/>
    <property type="project" value="TreeGrafter"/>
</dbReference>
<dbReference type="PANTHER" id="PTHR10992:SF872">
    <property type="entry name" value="METHYLESTERASE 11, CHLOROPLASTIC-RELATED"/>
    <property type="match status" value="1"/>
</dbReference>
<dbReference type="SUPFAM" id="SSF53474">
    <property type="entry name" value="alpha/beta-Hydrolases"/>
    <property type="match status" value="1"/>
</dbReference>